<protein>
    <submittedName>
        <fullName evidence="2">Uncharacterized protein</fullName>
    </submittedName>
</protein>
<dbReference type="RefSeq" id="WP_034214132.1">
    <property type="nucleotide sequence ID" value="NZ_AVCK01000044.1"/>
</dbReference>
<keyword evidence="1" id="KW-1133">Transmembrane helix</keyword>
<evidence type="ECO:0000256" key="1">
    <source>
        <dbReference type="SAM" id="Phobius"/>
    </source>
</evidence>
<evidence type="ECO:0000313" key="3">
    <source>
        <dbReference type="Proteomes" id="UP000029393"/>
    </source>
</evidence>
<feature type="transmembrane region" description="Helical" evidence="1">
    <location>
        <begin position="58"/>
        <end position="80"/>
    </location>
</feature>
<sequence>MTEPAPIDPAADARRRAQSAASQRRYLVTIAVFTLQGLLSVAGGAWAARVADDGSGTIGLYAGVASALAFAGAVGAAYVFRMTAGTVLAIVGLPGVLRKITASPPPPPGPPDPADRRREMLLHLCTAGVHTVVLLALFLVVAAGVALAGPAGFPLLAARFALAAALLSLLTWRSLQLPW</sequence>
<gene>
    <name evidence="2" type="ORF">N787_03465</name>
</gene>
<dbReference type="STRING" id="1384056.N787_03465"/>
<dbReference type="PATRIC" id="fig|1384056.3.peg.2199"/>
<evidence type="ECO:0000313" key="2">
    <source>
        <dbReference type="EMBL" id="KFN42724.1"/>
    </source>
</evidence>
<keyword evidence="1" id="KW-0812">Transmembrane</keyword>
<organism evidence="2 3">
    <name type="scientific">Arenimonas metalli CF5-1</name>
    <dbReference type="NCBI Taxonomy" id="1384056"/>
    <lineage>
        <taxon>Bacteria</taxon>
        <taxon>Pseudomonadati</taxon>
        <taxon>Pseudomonadota</taxon>
        <taxon>Gammaproteobacteria</taxon>
        <taxon>Lysobacterales</taxon>
        <taxon>Lysobacteraceae</taxon>
        <taxon>Arenimonas</taxon>
    </lineage>
</organism>
<feature type="transmembrane region" description="Helical" evidence="1">
    <location>
        <begin position="26"/>
        <end position="46"/>
    </location>
</feature>
<dbReference type="AlphaFoldDB" id="A0A091AVL3"/>
<feature type="transmembrane region" description="Helical" evidence="1">
    <location>
        <begin position="153"/>
        <end position="172"/>
    </location>
</feature>
<reference evidence="2 3" key="1">
    <citation type="submission" date="2013-09" db="EMBL/GenBank/DDBJ databases">
        <title>Genome sequencing of Arenimonas metalli.</title>
        <authorList>
            <person name="Chen F."/>
            <person name="Wang G."/>
        </authorList>
    </citation>
    <scope>NUCLEOTIDE SEQUENCE [LARGE SCALE GENOMIC DNA]</scope>
    <source>
        <strain evidence="2 3">CF5-1</strain>
    </source>
</reference>
<accession>A0A091AVL3</accession>
<comment type="caution">
    <text evidence="2">The sequence shown here is derived from an EMBL/GenBank/DDBJ whole genome shotgun (WGS) entry which is preliminary data.</text>
</comment>
<proteinExistence type="predicted"/>
<dbReference type="EMBL" id="AVCK01000044">
    <property type="protein sequence ID" value="KFN42724.1"/>
    <property type="molecule type" value="Genomic_DNA"/>
</dbReference>
<name>A0A091AVL3_9GAMM</name>
<dbReference type="Proteomes" id="UP000029393">
    <property type="component" value="Unassembled WGS sequence"/>
</dbReference>
<keyword evidence="1" id="KW-0472">Membrane</keyword>
<keyword evidence="3" id="KW-1185">Reference proteome</keyword>
<feature type="transmembrane region" description="Helical" evidence="1">
    <location>
        <begin position="121"/>
        <end position="147"/>
    </location>
</feature>